<dbReference type="InterPro" id="IPR029058">
    <property type="entry name" value="AB_hydrolase_fold"/>
</dbReference>
<comment type="caution">
    <text evidence="2">The sequence shown here is derived from an EMBL/GenBank/DDBJ whole genome shotgun (WGS) entry which is preliminary data.</text>
</comment>
<evidence type="ECO:0000313" key="2">
    <source>
        <dbReference type="EMBL" id="GLQ21768.1"/>
    </source>
</evidence>
<dbReference type="PROSITE" id="PS51257">
    <property type="entry name" value="PROKAR_LIPOPROTEIN"/>
    <property type="match status" value="1"/>
</dbReference>
<proteinExistence type="predicted"/>
<protein>
    <submittedName>
        <fullName evidence="2">Esterase</fullName>
    </submittedName>
</protein>
<evidence type="ECO:0000313" key="3">
    <source>
        <dbReference type="Proteomes" id="UP001161390"/>
    </source>
</evidence>
<dbReference type="SUPFAM" id="SSF53474">
    <property type="entry name" value="alpha/beta-Hydrolases"/>
    <property type="match status" value="1"/>
</dbReference>
<dbReference type="PANTHER" id="PTHR48098">
    <property type="entry name" value="ENTEROCHELIN ESTERASE-RELATED"/>
    <property type="match status" value="1"/>
</dbReference>
<dbReference type="Gene3D" id="3.40.50.1820">
    <property type="entry name" value="alpha/beta hydrolase"/>
    <property type="match status" value="1"/>
</dbReference>
<keyword evidence="1" id="KW-0732">Signal</keyword>
<dbReference type="InterPro" id="IPR000801">
    <property type="entry name" value="Esterase-like"/>
</dbReference>
<reference evidence="2" key="1">
    <citation type="journal article" date="2014" name="Int. J. Syst. Evol. Microbiol.">
        <title>Complete genome of a new Firmicutes species belonging to the dominant human colonic microbiota ('Ruminococcus bicirculans') reveals two chromosomes and a selective capacity to utilize plant glucans.</title>
        <authorList>
            <consortium name="NISC Comparative Sequencing Program"/>
            <person name="Wegmann U."/>
            <person name="Louis P."/>
            <person name="Goesmann A."/>
            <person name="Henrissat B."/>
            <person name="Duncan S.H."/>
            <person name="Flint H.J."/>
        </authorList>
    </citation>
    <scope>NUCLEOTIDE SEQUENCE</scope>
    <source>
        <strain evidence="2">NBRC 108216</strain>
    </source>
</reference>
<name>A0ABQ5V2L5_9PROT</name>
<dbReference type="Proteomes" id="UP001161390">
    <property type="component" value="Unassembled WGS sequence"/>
</dbReference>
<dbReference type="Pfam" id="PF00756">
    <property type="entry name" value="Esterase"/>
    <property type="match status" value="1"/>
</dbReference>
<dbReference type="RefSeq" id="WP_284373674.1">
    <property type="nucleotide sequence ID" value="NZ_BSNJ01000006.1"/>
</dbReference>
<feature type="chain" id="PRO_5046573539" evidence="1">
    <location>
        <begin position="25"/>
        <end position="321"/>
    </location>
</feature>
<sequence>MMRHTNRLWPSLILACAVSGTACAQNAPPPDTQIEYSVDADSVAGAIKAVTGTVEQIDIPADGIAQRDVHVWLPSSYADNSDRRYPVLYMHDGQNVFDPETSYIGWDWGVDEALSALSIEVIVVAVENIPRVRLLDYFPEKAADTHADAIAKHFPGFDRKTLTGDAYLRHLVDAVKPAIDARYRTLPDRDNTTIMGSSMGGLISLYAISEYPDTFGAAGMVSTHWPIADGMLVDYFSERLPDPDTHRLYFDFGTNTLDWNYEAYQDRMDAAVEAAGYVRSENWTTRKYDGQDHSERSWRSRVHVPLKFLLEGENIDGGERR</sequence>
<gene>
    <name evidence="2" type="ORF">GCM10007854_27230</name>
</gene>
<accession>A0ABQ5V2L5</accession>
<reference evidence="2" key="2">
    <citation type="submission" date="2023-01" db="EMBL/GenBank/DDBJ databases">
        <title>Draft genome sequence of Algimonas porphyrae strain NBRC 108216.</title>
        <authorList>
            <person name="Sun Q."/>
            <person name="Mori K."/>
        </authorList>
    </citation>
    <scope>NUCLEOTIDE SEQUENCE</scope>
    <source>
        <strain evidence="2">NBRC 108216</strain>
    </source>
</reference>
<dbReference type="InterPro" id="IPR050583">
    <property type="entry name" value="Mycobacterial_A85_antigen"/>
</dbReference>
<evidence type="ECO:0000256" key="1">
    <source>
        <dbReference type="SAM" id="SignalP"/>
    </source>
</evidence>
<dbReference type="EMBL" id="BSNJ01000006">
    <property type="protein sequence ID" value="GLQ21768.1"/>
    <property type="molecule type" value="Genomic_DNA"/>
</dbReference>
<feature type="signal peptide" evidence="1">
    <location>
        <begin position="1"/>
        <end position="24"/>
    </location>
</feature>
<keyword evidence="3" id="KW-1185">Reference proteome</keyword>
<organism evidence="2 3">
    <name type="scientific">Algimonas porphyrae</name>
    <dbReference type="NCBI Taxonomy" id="1128113"/>
    <lineage>
        <taxon>Bacteria</taxon>
        <taxon>Pseudomonadati</taxon>
        <taxon>Pseudomonadota</taxon>
        <taxon>Alphaproteobacteria</taxon>
        <taxon>Maricaulales</taxon>
        <taxon>Robiginitomaculaceae</taxon>
        <taxon>Algimonas</taxon>
    </lineage>
</organism>
<dbReference type="PANTHER" id="PTHR48098:SF6">
    <property type="entry name" value="FERRI-BACILLIBACTIN ESTERASE BESA"/>
    <property type="match status" value="1"/>
</dbReference>